<proteinExistence type="predicted"/>
<evidence type="ECO:0000313" key="2">
    <source>
        <dbReference type="Proteomes" id="UP001268819"/>
    </source>
</evidence>
<dbReference type="Proteomes" id="UP001268819">
    <property type="component" value="Unassembled WGS sequence"/>
</dbReference>
<evidence type="ECO:0000313" key="1">
    <source>
        <dbReference type="EMBL" id="MDR6594540.1"/>
    </source>
</evidence>
<gene>
    <name evidence="1" type="ORF">J2S66_002924</name>
</gene>
<dbReference type="EMBL" id="JAVDSG010000001">
    <property type="protein sequence ID" value="MDR6594540.1"/>
    <property type="molecule type" value="Genomic_DNA"/>
</dbReference>
<keyword evidence="2" id="KW-1185">Reference proteome</keyword>
<sequence length="102" mass="11256">MSWAWRWSGTSVFETDAALTDDQVERHHADLWGDASALRCDSASPTASAGRLFRRRPRPPLRRADWQHALADAGYGAVIRRAIGEVVETVERRPTASGLSPA</sequence>
<name>A0ABU1PV89_9PSEU</name>
<organism evidence="1 2">
    <name type="scientific">Saccharothrix longispora</name>
    <dbReference type="NCBI Taxonomy" id="33920"/>
    <lineage>
        <taxon>Bacteria</taxon>
        <taxon>Bacillati</taxon>
        <taxon>Actinomycetota</taxon>
        <taxon>Actinomycetes</taxon>
        <taxon>Pseudonocardiales</taxon>
        <taxon>Pseudonocardiaceae</taxon>
        <taxon>Saccharothrix</taxon>
    </lineage>
</organism>
<comment type="caution">
    <text evidence="1">The sequence shown here is derived from an EMBL/GenBank/DDBJ whole genome shotgun (WGS) entry which is preliminary data.</text>
</comment>
<accession>A0ABU1PV89</accession>
<reference evidence="1 2" key="1">
    <citation type="submission" date="2023-07" db="EMBL/GenBank/DDBJ databases">
        <title>Sequencing the genomes of 1000 actinobacteria strains.</title>
        <authorList>
            <person name="Klenk H.-P."/>
        </authorList>
    </citation>
    <scope>NUCLEOTIDE SEQUENCE [LARGE SCALE GENOMIC DNA]</scope>
    <source>
        <strain evidence="1 2">DSM 43749</strain>
    </source>
</reference>
<dbReference type="RefSeq" id="WP_310307555.1">
    <property type="nucleotide sequence ID" value="NZ_BAAAXB010000001.1"/>
</dbReference>
<protein>
    <submittedName>
        <fullName evidence="1">Uncharacterized protein</fullName>
    </submittedName>
</protein>